<feature type="region of interest" description="Disordered" evidence="1">
    <location>
        <begin position="1"/>
        <end position="157"/>
    </location>
</feature>
<gene>
    <name evidence="2" type="ORF">ColSpa_09881</name>
</gene>
<proteinExistence type="predicted"/>
<feature type="compositionally biased region" description="Basic and acidic residues" evidence="1">
    <location>
        <begin position="248"/>
        <end position="259"/>
    </location>
</feature>
<reference evidence="2 3" key="1">
    <citation type="submission" date="2022-03" db="EMBL/GenBank/DDBJ databases">
        <title>Genome data of Colletotrichum spp.</title>
        <authorList>
            <person name="Utami Y.D."/>
            <person name="Hiruma K."/>
        </authorList>
    </citation>
    <scope>NUCLEOTIDE SEQUENCE [LARGE SCALE GENOMIC DNA]</scope>
    <source>
        <strain evidence="2 3">MAFF 239500</strain>
    </source>
</reference>
<protein>
    <submittedName>
        <fullName evidence="2">Uncharacterized protein</fullName>
    </submittedName>
</protein>
<dbReference type="EMBL" id="BQXU01000031">
    <property type="protein sequence ID" value="GKT49700.1"/>
    <property type="molecule type" value="Genomic_DNA"/>
</dbReference>
<evidence type="ECO:0000313" key="3">
    <source>
        <dbReference type="Proteomes" id="UP001055115"/>
    </source>
</evidence>
<accession>A0AA37PCF5</accession>
<feature type="region of interest" description="Disordered" evidence="1">
    <location>
        <begin position="284"/>
        <end position="318"/>
    </location>
</feature>
<sequence length="372" mass="39923">MSPQPPEKGEGPVSGNAGSPDGNTRSNDGSPRSVDVEEADAHVGTGEAQQEEESFVTTRFEPPPNRLRARARLPRFLSRPFSGRQDDDKDELPLKKDPGSAVQGQSDGRHPVQLPSTDLHPDAPETPSSAQLPTKRKKMKMKTVPRSAPRSDELADATAAISPGALFNAEAEGKYRGSEPQVLKGFGFGMHKRQLSSEISMELKAKESIDPFGSSGKPSPSLVKASHSSISKPMSGEDFDDSSPGVENEVHQEIEDPSKDYQRIMVDRVMSTFMNWLDTKLKVKREDESPESESQLMMVASRGSASEDDVSDVDECPASVAPVSMPRVYVLRPAAKSSNRCGLQIGLVSTIAAAAAAAAAVTTSTRSTESHP</sequence>
<comment type="caution">
    <text evidence="2">The sequence shown here is derived from an EMBL/GenBank/DDBJ whole genome shotgun (WGS) entry which is preliminary data.</text>
</comment>
<evidence type="ECO:0000256" key="1">
    <source>
        <dbReference type="SAM" id="MobiDB-lite"/>
    </source>
</evidence>
<dbReference type="RefSeq" id="XP_049132050.1">
    <property type="nucleotide sequence ID" value="XM_049276093.1"/>
</dbReference>
<feature type="compositionally biased region" description="Polar residues" evidence="1">
    <location>
        <begin position="21"/>
        <end position="30"/>
    </location>
</feature>
<evidence type="ECO:0000313" key="2">
    <source>
        <dbReference type="EMBL" id="GKT49700.1"/>
    </source>
</evidence>
<dbReference type="AlphaFoldDB" id="A0AA37PCF5"/>
<feature type="compositionally biased region" description="Acidic residues" evidence="1">
    <location>
        <begin position="306"/>
        <end position="315"/>
    </location>
</feature>
<feature type="compositionally biased region" description="Basic residues" evidence="1">
    <location>
        <begin position="134"/>
        <end position="143"/>
    </location>
</feature>
<dbReference type="Proteomes" id="UP001055115">
    <property type="component" value="Unassembled WGS sequence"/>
</dbReference>
<feature type="compositionally biased region" description="Basic and acidic residues" evidence="1">
    <location>
        <begin position="84"/>
        <end position="98"/>
    </location>
</feature>
<keyword evidence="3" id="KW-1185">Reference proteome</keyword>
<dbReference type="GeneID" id="73330683"/>
<organism evidence="2 3">
    <name type="scientific">Colletotrichum spaethianum</name>
    <dbReference type="NCBI Taxonomy" id="700344"/>
    <lineage>
        <taxon>Eukaryota</taxon>
        <taxon>Fungi</taxon>
        <taxon>Dikarya</taxon>
        <taxon>Ascomycota</taxon>
        <taxon>Pezizomycotina</taxon>
        <taxon>Sordariomycetes</taxon>
        <taxon>Hypocreomycetidae</taxon>
        <taxon>Glomerellales</taxon>
        <taxon>Glomerellaceae</taxon>
        <taxon>Colletotrichum</taxon>
        <taxon>Colletotrichum spaethianum species complex</taxon>
    </lineage>
</organism>
<name>A0AA37PCF5_9PEZI</name>
<feature type="region of interest" description="Disordered" evidence="1">
    <location>
        <begin position="209"/>
        <end position="259"/>
    </location>
</feature>